<evidence type="ECO:0000256" key="3">
    <source>
        <dbReference type="ARBA" id="ARBA00022553"/>
    </source>
</evidence>
<dbReference type="InterPro" id="IPR010559">
    <property type="entry name" value="Sig_transdc_His_kin_internal"/>
</dbReference>
<dbReference type="Pfam" id="PF06580">
    <property type="entry name" value="His_kinase"/>
    <property type="match status" value="1"/>
</dbReference>
<dbReference type="PANTHER" id="PTHR34220">
    <property type="entry name" value="SENSOR HISTIDINE KINASE YPDA"/>
    <property type="match status" value="1"/>
</dbReference>
<evidence type="ECO:0000256" key="1">
    <source>
        <dbReference type="ARBA" id="ARBA00004651"/>
    </source>
</evidence>
<evidence type="ECO:0000256" key="6">
    <source>
        <dbReference type="ARBA" id="ARBA00023136"/>
    </source>
</evidence>
<keyword evidence="3" id="KW-0597">Phosphoprotein</keyword>
<evidence type="ECO:0000256" key="2">
    <source>
        <dbReference type="ARBA" id="ARBA00022475"/>
    </source>
</evidence>
<organism evidence="9 10">
    <name type="scientific">Paenibacillus silvestris</name>
    <dbReference type="NCBI Taxonomy" id="2606219"/>
    <lineage>
        <taxon>Bacteria</taxon>
        <taxon>Bacillati</taxon>
        <taxon>Bacillota</taxon>
        <taxon>Bacilli</taxon>
        <taxon>Bacillales</taxon>
        <taxon>Paenibacillaceae</taxon>
        <taxon>Paenibacillus</taxon>
    </lineage>
</organism>
<dbReference type="InterPro" id="IPR003594">
    <property type="entry name" value="HATPase_dom"/>
</dbReference>
<dbReference type="Proteomes" id="UP000481087">
    <property type="component" value="Unassembled WGS sequence"/>
</dbReference>
<dbReference type="EMBL" id="WTUZ01000040">
    <property type="protein sequence ID" value="MZQ86796.1"/>
    <property type="molecule type" value="Genomic_DNA"/>
</dbReference>
<keyword evidence="4" id="KW-0808">Transferase</keyword>
<accession>A0A6L8VAW9</accession>
<dbReference type="Gene3D" id="3.30.565.10">
    <property type="entry name" value="Histidine kinase-like ATPase, C-terminal domain"/>
    <property type="match status" value="1"/>
</dbReference>
<comment type="caution">
    <text evidence="9">The sequence shown here is derived from an EMBL/GenBank/DDBJ whole genome shotgun (WGS) entry which is preliminary data.</text>
</comment>
<feature type="domain" description="HAMP" evidence="8">
    <location>
        <begin position="318"/>
        <end position="375"/>
    </location>
</feature>
<sequence length="600" mass="68616">MFYSLKNRLIVFFVILLSVSFGLMSYLFFTESRSIIRSYIESSAFEKMDEYGSFVNMALVQIYDVSSIVFNSSMIKSWDNALSDPALPDGEKMLANINLSQFLTQTTNNYSIVSSVTVYRQEGMWITADNQMMNDSSFKQEQWYEHFKTRGIQWVSAHKDPIELNRAKTFDVLSLLLPIGTFEPSLSRNMMKINVSSEFFLEPLNRIHLGEKGTIFLLDGQGDSVLGQNEYNSHPEAAKQMEAIRTSSQQSGVIYLENEAGARDIMVYKKLKLNNWLLVGIVPEVDLYGKLYKLRTSLLIFGSLLLVGAIAAAIWLSHGISKPLSRLASGMRYVQMGDFDGAENRIPADEKVRNEVSYVTTTFRNMVSRLRYHIKTEFELKLLKQQAEYKALLMQINPHFLFNTLELLSSLAMQQRTQDTVRVIEALGKMMRFSLKISNDLTPLEEELKYVRHYASILQIRFADRLQLSLEEDEGLRQCVIPKFILQPLIENAVKYSFKKQAEAKVIVRVRRADQRLILTVADNGTGITLDMYQLLRAESLTSHFDHILRTRSEQIGLRNVLARCQLYYGNLFEFEIIPGELEGTSISLILPIQGGTLDV</sequence>
<evidence type="ECO:0000259" key="8">
    <source>
        <dbReference type="PROSITE" id="PS50885"/>
    </source>
</evidence>
<dbReference type="PROSITE" id="PS50885">
    <property type="entry name" value="HAMP"/>
    <property type="match status" value="1"/>
</dbReference>
<proteinExistence type="predicted"/>
<dbReference type="SUPFAM" id="SSF55874">
    <property type="entry name" value="ATPase domain of HSP90 chaperone/DNA topoisomerase II/histidine kinase"/>
    <property type="match status" value="1"/>
</dbReference>
<feature type="transmembrane region" description="Helical" evidence="7">
    <location>
        <begin position="298"/>
        <end position="316"/>
    </location>
</feature>
<dbReference type="Pfam" id="PF02518">
    <property type="entry name" value="HATPase_c"/>
    <property type="match status" value="1"/>
</dbReference>
<dbReference type="AlphaFoldDB" id="A0A6L8VAW9"/>
<dbReference type="Gene3D" id="6.10.340.10">
    <property type="match status" value="1"/>
</dbReference>
<dbReference type="GO" id="GO:0000155">
    <property type="term" value="F:phosphorelay sensor kinase activity"/>
    <property type="evidence" value="ECO:0007669"/>
    <property type="project" value="InterPro"/>
</dbReference>
<dbReference type="CDD" id="cd18774">
    <property type="entry name" value="PDC2_HK_sensor"/>
    <property type="match status" value="1"/>
</dbReference>
<keyword evidence="5" id="KW-0418">Kinase</keyword>
<feature type="transmembrane region" description="Helical" evidence="7">
    <location>
        <begin position="9"/>
        <end position="29"/>
    </location>
</feature>
<evidence type="ECO:0000313" key="10">
    <source>
        <dbReference type="Proteomes" id="UP000481087"/>
    </source>
</evidence>
<dbReference type="InterPro" id="IPR003660">
    <property type="entry name" value="HAMP_dom"/>
</dbReference>
<evidence type="ECO:0000313" key="9">
    <source>
        <dbReference type="EMBL" id="MZQ86796.1"/>
    </source>
</evidence>
<keyword evidence="7" id="KW-1133">Transmembrane helix</keyword>
<dbReference type="GO" id="GO:0005886">
    <property type="term" value="C:plasma membrane"/>
    <property type="evidence" value="ECO:0007669"/>
    <property type="project" value="UniProtKB-SubCell"/>
</dbReference>
<keyword evidence="6 7" id="KW-0472">Membrane</keyword>
<dbReference type="PANTHER" id="PTHR34220:SF7">
    <property type="entry name" value="SENSOR HISTIDINE KINASE YPDA"/>
    <property type="match status" value="1"/>
</dbReference>
<dbReference type="InterPro" id="IPR050640">
    <property type="entry name" value="Bact_2-comp_sensor_kinase"/>
</dbReference>
<keyword evidence="10" id="KW-1185">Reference proteome</keyword>
<protein>
    <submittedName>
        <fullName evidence="9">HAMP domain-containing protein</fullName>
    </submittedName>
</protein>
<keyword evidence="7" id="KW-0812">Transmembrane</keyword>
<evidence type="ECO:0000256" key="5">
    <source>
        <dbReference type="ARBA" id="ARBA00022777"/>
    </source>
</evidence>
<dbReference type="RefSeq" id="WP_161411229.1">
    <property type="nucleotide sequence ID" value="NZ_WTUZ01000040.1"/>
</dbReference>
<reference evidence="9 10" key="1">
    <citation type="submission" date="2019-12" db="EMBL/GenBank/DDBJ databases">
        <title>Paenibacillus sp. nov. sp. isolated from soil.</title>
        <authorList>
            <person name="Kim J."/>
            <person name="Jeong S.E."/>
            <person name="Jung H.S."/>
            <person name="Jeon C.O."/>
        </authorList>
    </citation>
    <scope>NUCLEOTIDE SEQUENCE [LARGE SCALE GENOMIC DNA]</scope>
    <source>
        <strain evidence="9 10">5J-6</strain>
    </source>
</reference>
<name>A0A6L8VAW9_9BACL</name>
<keyword evidence="2" id="KW-1003">Cell membrane</keyword>
<dbReference type="InterPro" id="IPR036890">
    <property type="entry name" value="HATPase_C_sf"/>
</dbReference>
<gene>
    <name evidence="9" type="ORF">GQF01_32280</name>
</gene>
<comment type="subcellular location">
    <subcellularLocation>
        <location evidence="1">Cell membrane</location>
        <topology evidence="1">Multi-pass membrane protein</topology>
    </subcellularLocation>
</comment>
<evidence type="ECO:0000256" key="4">
    <source>
        <dbReference type="ARBA" id="ARBA00022679"/>
    </source>
</evidence>
<evidence type="ECO:0000256" key="7">
    <source>
        <dbReference type="SAM" id="Phobius"/>
    </source>
</evidence>